<dbReference type="Proteomes" id="UP000886744">
    <property type="component" value="Unassembled WGS sequence"/>
</dbReference>
<feature type="active site" evidence="19">
    <location>
        <position position="167"/>
    </location>
</feature>
<dbReference type="EC" id="1.3.1.98" evidence="5 19"/>
<dbReference type="Pfam" id="PF01565">
    <property type="entry name" value="FAD_binding_4"/>
    <property type="match status" value="1"/>
</dbReference>
<dbReference type="EMBL" id="DVHI01000044">
    <property type="protein sequence ID" value="HIR62582.1"/>
    <property type="molecule type" value="Genomic_DNA"/>
</dbReference>
<keyword evidence="9 19" id="KW-0285">Flavoprotein</keyword>
<dbReference type="Gene3D" id="3.30.465.10">
    <property type="match status" value="1"/>
</dbReference>
<feature type="domain" description="FAD-binding PCMH-type" evidence="20">
    <location>
        <begin position="18"/>
        <end position="191"/>
    </location>
</feature>
<evidence type="ECO:0000256" key="11">
    <source>
        <dbReference type="ARBA" id="ARBA00022857"/>
    </source>
</evidence>
<dbReference type="InterPro" id="IPR036318">
    <property type="entry name" value="FAD-bd_PCMH-like_sf"/>
</dbReference>
<dbReference type="PANTHER" id="PTHR21071">
    <property type="entry name" value="UDP-N-ACETYLENOLPYRUVOYLGLUCOSAMINE REDUCTASE"/>
    <property type="match status" value="1"/>
</dbReference>
<dbReference type="GO" id="GO:0071555">
    <property type="term" value="P:cell wall organization"/>
    <property type="evidence" value="ECO:0007669"/>
    <property type="project" value="UniProtKB-KW"/>
</dbReference>
<evidence type="ECO:0000256" key="1">
    <source>
        <dbReference type="ARBA" id="ARBA00001974"/>
    </source>
</evidence>
<evidence type="ECO:0000256" key="19">
    <source>
        <dbReference type="HAMAP-Rule" id="MF_00037"/>
    </source>
</evidence>
<gene>
    <name evidence="19 21" type="primary">murB</name>
    <name evidence="21" type="ORF">IAC94_03545</name>
</gene>
<keyword evidence="8 19" id="KW-0132">Cell division</keyword>
<dbReference type="SUPFAM" id="SSF56194">
    <property type="entry name" value="Uridine diphospho-N-Acetylenolpyruvylglucosamine reductase, MurB, C-terminal domain"/>
    <property type="match status" value="1"/>
</dbReference>
<evidence type="ECO:0000256" key="4">
    <source>
        <dbReference type="ARBA" id="ARBA00004752"/>
    </source>
</evidence>
<dbReference type="GO" id="GO:0008360">
    <property type="term" value="P:regulation of cell shape"/>
    <property type="evidence" value="ECO:0007669"/>
    <property type="project" value="UniProtKB-KW"/>
</dbReference>
<evidence type="ECO:0000256" key="6">
    <source>
        <dbReference type="ARBA" id="ARBA00015188"/>
    </source>
</evidence>
<dbReference type="NCBIfam" id="NF010478">
    <property type="entry name" value="PRK13903.1"/>
    <property type="match status" value="1"/>
</dbReference>
<dbReference type="Gene3D" id="3.30.43.10">
    <property type="entry name" value="Uridine Diphospho-n-acetylenolpyruvylglucosamine Reductase, domain 2"/>
    <property type="match status" value="1"/>
</dbReference>
<keyword evidence="10 19" id="KW-0274">FAD</keyword>
<dbReference type="InterPro" id="IPR036635">
    <property type="entry name" value="MurB_C_sf"/>
</dbReference>
<evidence type="ECO:0000256" key="2">
    <source>
        <dbReference type="ARBA" id="ARBA00003921"/>
    </source>
</evidence>
<dbReference type="InterPro" id="IPR011601">
    <property type="entry name" value="MurB_C"/>
</dbReference>
<feature type="active site" evidence="19">
    <location>
        <position position="335"/>
    </location>
</feature>
<evidence type="ECO:0000259" key="20">
    <source>
        <dbReference type="PROSITE" id="PS51387"/>
    </source>
</evidence>
<dbReference type="GO" id="GO:0051301">
    <property type="term" value="P:cell division"/>
    <property type="evidence" value="ECO:0007669"/>
    <property type="project" value="UniProtKB-KW"/>
</dbReference>
<dbReference type="HAMAP" id="MF_00037">
    <property type="entry name" value="MurB"/>
    <property type="match status" value="1"/>
</dbReference>
<dbReference type="NCBIfam" id="TIGR00179">
    <property type="entry name" value="murB"/>
    <property type="match status" value="1"/>
</dbReference>
<reference evidence="21" key="2">
    <citation type="journal article" date="2021" name="PeerJ">
        <title>Extensive microbial diversity within the chicken gut microbiome revealed by metagenomics and culture.</title>
        <authorList>
            <person name="Gilroy R."/>
            <person name="Ravi A."/>
            <person name="Getino M."/>
            <person name="Pursley I."/>
            <person name="Horton D.L."/>
            <person name="Alikhan N.F."/>
            <person name="Baker D."/>
            <person name="Gharbi K."/>
            <person name="Hall N."/>
            <person name="Watson M."/>
            <person name="Adriaenssens E.M."/>
            <person name="Foster-Nyarko E."/>
            <person name="Jarju S."/>
            <person name="Secka A."/>
            <person name="Antonio M."/>
            <person name="Oren A."/>
            <person name="Chaudhuri R.R."/>
            <person name="La Ragione R."/>
            <person name="Hildebrand F."/>
            <person name="Pallen M.J."/>
        </authorList>
    </citation>
    <scope>NUCLEOTIDE SEQUENCE</scope>
    <source>
        <strain evidence="21">ChiHjej13B12-12457</strain>
    </source>
</reference>
<dbReference type="AlphaFoldDB" id="A0A9D1E0Y3"/>
<evidence type="ECO:0000256" key="10">
    <source>
        <dbReference type="ARBA" id="ARBA00022827"/>
    </source>
</evidence>
<dbReference type="InterPro" id="IPR016166">
    <property type="entry name" value="FAD-bd_PCMH"/>
</dbReference>
<dbReference type="InterPro" id="IPR016169">
    <property type="entry name" value="FAD-bd_PCMH_sub2"/>
</dbReference>
<protein>
    <recommendedName>
        <fullName evidence="6 19">UDP-N-acetylenolpyruvoylglucosamine reductase</fullName>
        <ecNumber evidence="5 19">1.3.1.98</ecNumber>
    </recommendedName>
    <alternativeName>
        <fullName evidence="17 19">UDP-N-acetylmuramate dehydrogenase</fullName>
    </alternativeName>
</protein>
<dbReference type="PROSITE" id="PS51387">
    <property type="entry name" value="FAD_PCMH"/>
    <property type="match status" value="1"/>
</dbReference>
<evidence type="ECO:0000313" key="22">
    <source>
        <dbReference type="Proteomes" id="UP000886744"/>
    </source>
</evidence>
<keyword evidence="7 19" id="KW-0963">Cytoplasm</keyword>
<evidence type="ECO:0000313" key="21">
    <source>
        <dbReference type="EMBL" id="HIR62582.1"/>
    </source>
</evidence>
<evidence type="ECO:0000256" key="5">
    <source>
        <dbReference type="ARBA" id="ARBA00012518"/>
    </source>
</evidence>
<comment type="cofactor">
    <cofactor evidence="1 19">
        <name>FAD</name>
        <dbReference type="ChEBI" id="CHEBI:57692"/>
    </cofactor>
</comment>
<evidence type="ECO:0000256" key="12">
    <source>
        <dbReference type="ARBA" id="ARBA00022960"/>
    </source>
</evidence>
<comment type="pathway">
    <text evidence="4 19">Cell wall biogenesis; peptidoglycan biosynthesis.</text>
</comment>
<keyword evidence="11 19" id="KW-0521">NADP</keyword>
<evidence type="ECO:0000256" key="14">
    <source>
        <dbReference type="ARBA" id="ARBA00023002"/>
    </source>
</evidence>
<accession>A0A9D1E0Y3</accession>
<comment type="caution">
    <text evidence="21">The sequence shown here is derived from an EMBL/GenBank/DDBJ whole genome shotgun (WGS) entry which is preliminary data.</text>
</comment>
<evidence type="ECO:0000256" key="18">
    <source>
        <dbReference type="ARBA" id="ARBA00048914"/>
    </source>
</evidence>
<dbReference type="SUPFAM" id="SSF56176">
    <property type="entry name" value="FAD-binding/transporter-associated domain-like"/>
    <property type="match status" value="1"/>
</dbReference>
<feature type="active site" description="Proton donor" evidence="19">
    <location>
        <position position="239"/>
    </location>
</feature>
<evidence type="ECO:0000256" key="8">
    <source>
        <dbReference type="ARBA" id="ARBA00022618"/>
    </source>
</evidence>
<keyword evidence="14 19" id="KW-0560">Oxidoreductase</keyword>
<dbReference type="PANTHER" id="PTHR21071:SF4">
    <property type="entry name" value="UDP-N-ACETYLENOLPYRUVOYLGLUCOSAMINE REDUCTASE"/>
    <property type="match status" value="1"/>
</dbReference>
<dbReference type="GO" id="GO:0005829">
    <property type="term" value="C:cytosol"/>
    <property type="evidence" value="ECO:0007669"/>
    <property type="project" value="TreeGrafter"/>
</dbReference>
<comment type="function">
    <text evidence="2 19">Cell wall formation.</text>
</comment>
<proteinExistence type="inferred from homology"/>
<dbReference type="GO" id="GO:0071949">
    <property type="term" value="F:FAD binding"/>
    <property type="evidence" value="ECO:0007669"/>
    <property type="project" value="InterPro"/>
</dbReference>
<evidence type="ECO:0000256" key="16">
    <source>
        <dbReference type="ARBA" id="ARBA00023316"/>
    </source>
</evidence>
<comment type="similarity">
    <text evidence="19">Belongs to the MurB family.</text>
</comment>
<keyword evidence="16 19" id="KW-0961">Cell wall biogenesis/degradation</keyword>
<comment type="subcellular location">
    <subcellularLocation>
        <location evidence="3 19">Cytoplasm</location>
    </subcellularLocation>
</comment>
<name>A0A9D1E0Y3_9BACT</name>
<sequence>MLNIHKDYSLLGHNTFGIDVRTAAFVEYSSEAELLEAARMLREGALPSPWLHIGGGSNLLLTRDWPGTVLHSRITGCETVYENEDAVEVRVGSGVVWDDFVEMCVERGWYGAENLSAIPGETGAAAVQNIGAYGVEVKDLILEVETLDMASGQKKVFPAADCGYGYRRSIFKQQDNKRFVVLYVLFRLGLRPQLNLGYKALSEALSGRDNITLRDVRETVRAVRSSKLPDPSETGSAGSFFTNPVVSRFKFEELQRQWPAIPHYPAPGDCVKLSAGWLIEQCGWKGRSLGRAGVYPKQALVLVNLGGATGSEVEALATAVRDSVRERFGVELRPEVNIL</sequence>
<organism evidence="21 22">
    <name type="scientific">Candidatus Coprenecus avistercoris</name>
    <dbReference type="NCBI Taxonomy" id="2840730"/>
    <lineage>
        <taxon>Bacteria</taxon>
        <taxon>Pseudomonadati</taxon>
        <taxon>Bacteroidota</taxon>
        <taxon>Bacteroidia</taxon>
        <taxon>Bacteroidales</taxon>
        <taxon>Rikenellaceae</taxon>
        <taxon>Rikenellaceae incertae sedis</taxon>
        <taxon>Candidatus Coprenecus</taxon>
    </lineage>
</organism>
<reference evidence="21" key="1">
    <citation type="submission" date="2020-10" db="EMBL/GenBank/DDBJ databases">
        <authorList>
            <person name="Gilroy R."/>
        </authorList>
    </citation>
    <scope>NUCLEOTIDE SEQUENCE</scope>
    <source>
        <strain evidence="21">ChiHjej13B12-12457</strain>
    </source>
</reference>
<evidence type="ECO:0000256" key="13">
    <source>
        <dbReference type="ARBA" id="ARBA00022984"/>
    </source>
</evidence>
<keyword evidence="13 19" id="KW-0573">Peptidoglycan synthesis</keyword>
<keyword evidence="15 19" id="KW-0131">Cell cycle</keyword>
<evidence type="ECO:0000256" key="15">
    <source>
        <dbReference type="ARBA" id="ARBA00023306"/>
    </source>
</evidence>
<dbReference type="Pfam" id="PF02873">
    <property type="entry name" value="MurB_C"/>
    <property type="match status" value="1"/>
</dbReference>
<dbReference type="GO" id="GO:0009252">
    <property type="term" value="P:peptidoglycan biosynthetic process"/>
    <property type="evidence" value="ECO:0007669"/>
    <property type="project" value="UniProtKB-UniRule"/>
</dbReference>
<dbReference type="InterPro" id="IPR003170">
    <property type="entry name" value="MurB"/>
</dbReference>
<dbReference type="InterPro" id="IPR006094">
    <property type="entry name" value="Oxid_FAD_bind_N"/>
</dbReference>
<evidence type="ECO:0000256" key="9">
    <source>
        <dbReference type="ARBA" id="ARBA00022630"/>
    </source>
</evidence>
<comment type="catalytic activity">
    <reaction evidence="18 19">
        <text>UDP-N-acetyl-alpha-D-muramate + NADP(+) = UDP-N-acetyl-3-O-(1-carboxyvinyl)-alpha-D-glucosamine + NADPH + H(+)</text>
        <dbReference type="Rhea" id="RHEA:12248"/>
        <dbReference type="ChEBI" id="CHEBI:15378"/>
        <dbReference type="ChEBI" id="CHEBI:57783"/>
        <dbReference type="ChEBI" id="CHEBI:58349"/>
        <dbReference type="ChEBI" id="CHEBI:68483"/>
        <dbReference type="ChEBI" id="CHEBI:70757"/>
        <dbReference type="EC" id="1.3.1.98"/>
    </reaction>
</comment>
<dbReference type="Gene3D" id="3.90.78.10">
    <property type="entry name" value="UDP-N-acetylenolpyruvoylglucosamine reductase, C-terminal domain"/>
    <property type="match status" value="1"/>
</dbReference>
<dbReference type="GO" id="GO:0008762">
    <property type="term" value="F:UDP-N-acetylmuramate dehydrogenase activity"/>
    <property type="evidence" value="ECO:0007669"/>
    <property type="project" value="UniProtKB-UniRule"/>
</dbReference>
<evidence type="ECO:0000256" key="3">
    <source>
        <dbReference type="ARBA" id="ARBA00004496"/>
    </source>
</evidence>
<dbReference type="InterPro" id="IPR016167">
    <property type="entry name" value="FAD-bd_PCMH_sub1"/>
</dbReference>
<keyword evidence="12 19" id="KW-0133">Cell shape</keyword>
<evidence type="ECO:0000256" key="17">
    <source>
        <dbReference type="ARBA" id="ARBA00031026"/>
    </source>
</evidence>
<dbReference type="NCBIfam" id="NF000755">
    <property type="entry name" value="PRK00046.1"/>
    <property type="match status" value="1"/>
</dbReference>
<evidence type="ECO:0000256" key="7">
    <source>
        <dbReference type="ARBA" id="ARBA00022490"/>
    </source>
</evidence>